<gene>
    <name evidence="2" type="ORF">Ddye_008676</name>
</gene>
<evidence type="ECO:0000313" key="2">
    <source>
        <dbReference type="EMBL" id="KAK2655624.1"/>
    </source>
</evidence>
<organism evidence="2 3">
    <name type="scientific">Dipteronia dyeriana</name>
    <dbReference type="NCBI Taxonomy" id="168575"/>
    <lineage>
        <taxon>Eukaryota</taxon>
        <taxon>Viridiplantae</taxon>
        <taxon>Streptophyta</taxon>
        <taxon>Embryophyta</taxon>
        <taxon>Tracheophyta</taxon>
        <taxon>Spermatophyta</taxon>
        <taxon>Magnoliopsida</taxon>
        <taxon>eudicotyledons</taxon>
        <taxon>Gunneridae</taxon>
        <taxon>Pentapetalae</taxon>
        <taxon>rosids</taxon>
        <taxon>malvids</taxon>
        <taxon>Sapindales</taxon>
        <taxon>Sapindaceae</taxon>
        <taxon>Hippocastanoideae</taxon>
        <taxon>Acereae</taxon>
        <taxon>Dipteronia</taxon>
    </lineage>
</organism>
<comment type="caution">
    <text evidence="2">The sequence shown here is derived from an EMBL/GenBank/DDBJ whole genome shotgun (WGS) entry which is preliminary data.</text>
</comment>
<reference evidence="2" key="1">
    <citation type="journal article" date="2023" name="Plant J.">
        <title>Genome sequences and population genomics provide insights into the demographic history, inbreeding, and mutation load of two 'living fossil' tree species of Dipteronia.</title>
        <authorList>
            <person name="Feng Y."/>
            <person name="Comes H.P."/>
            <person name="Chen J."/>
            <person name="Zhu S."/>
            <person name="Lu R."/>
            <person name="Zhang X."/>
            <person name="Li P."/>
            <person name="Qiu J."/>
            <person name="Olsen K.M."/>
            <person name="Qiu Y."/>
        </authorList>
    </citation>
    <scope>NUCLEOTIDE SEQUENCE</scope>
    <source>
        <strain evidence="2">KIB01</strain>
    </source>
</reference>
<dbReference type="Pfam" id="PF10551">
    <property type="entry name" value="MULE"/>
    <property type="match status" value="1"/>
</dbReference>
<dbReference type="EMBL" id="JANJYI010000003">
    <property type="protein sequence ID" value="KAK2655624.1"/>
    <property type="molecule type" value="Genomic_DNA"/>
</dbReference>
<evidence type="ECO:0000313" key="3">
    <source>
        <dbReference type="Proteomes" id="UP001280121"/>
    </source>
</evidence>
<dbReference type="AlphaFoldDB" id="A0AAD9XA08"/>
<feature type="domain" description="MULE transposase" evidence="1">
    <location>
        <begin position="103"/>
        <end position="179"/>
    </location>
</feature>
<evidence type="ECO:0000259" key="1">
    <source>
        <dbReference type="Pfam" id="PF10551"/>
    </source>
</evidence>
<dbReference type="PANTHER" id="PTHR31973">
    <property type="entry name" value="POLYPROTEIN, PUTATIVE-RELATED"/>
    <property type="match status" value="1"/>
</dbReference>
<keyword evidence="3" id="KW-1185">Reference proteome</keyword>
<sequence>MFKILKRSYIPLAPDVEISSNTPFRFMCDIPNVEFSGFEQSFSSEVRLGDESCDEYGDQFPNMGNVLGISALVVLPEVPEEACEVTNDESTDEGFLEGCRPFVDIDRCYLKGPYRGVILSIIGLYANSGLYPLAYCIYEGETFLSWSWFLKQLRVFLKYQDDRAICFMNDRHKRVIGAFKMQ</sequence>
<proteinExistence type="predicted"/>
<accession>A0AAD9XA08</accession>
<protein>
    <recommendedName>
        <fullName evidence="1">MULE transposase domain-containing protein</fullName>
    </recommendedName>
</protein>
<dbReference type="PANTHER" id="PTHR31973:SF187">
    <property type="entry name" value="MUTATOR TRANSPOSASE MUDRA PROTEIN"/>
    <property type="match status" value="1"/>
</dbReference>
<name>A0AAD9XA08_9ROSI</name>
<dbReference type="InterPro" id="IPR018289">
    <property type="entry name" value="MULE_transposase_dom"/>
</dbReference>
<dbReference type="Proteomes" id="UP001280121">
    <property type="component" value="Unassembled WGS sequence"/>
</dbReference>